<evidence type="ECO:0000256" key="2">
    <source>
        <dbReference type="SAM" id="MobiDB-lite"/>
    </source>
</evidence>
<evidence type="ECO:0000256" key="1">
    <source>
        <dbReference type="SAM" id="Coils"/>
    </source>
</evidence>
<gene>
    <name evidence="4" type="ORF">PGLA2088_LOCUS22340</name>
</gene>
<feature type="coiled-coil region" evidence="1">
    <location>
        <begin position="431"/>
        <end position="465"/>
    </location>
</feature>
<sequence length="591" mass="64003">MVWHSSLADLQEGLSALGEVPEFVERGPGHLQHRCKHFSAVVNFWPSKSSCNVQGDDHLERHLRKDRLNTSRLPGPPVVVALGAQAAAVASGRLADAAGGGAQKRKILDCGAVHASSRHRQWGAPDISIGGVSQVGLPRGTPIAADLQPPSAGHGLKESLASSVQPSQPSAHKQEVCVGGVSQVGLPRGDGHSSSSPSTASLQPLSAGHMLKESQVSSADPSQPPVNKAIIVMIDKPSQEVCVPVELCAPGEQPLLQSKADEAKAAEAALDALRVVVSQSFDQWRGQRRRVMGEAYKDFCSARDLICHDNFAAVRSVANVWALPLDLQTAIATWCTNEQRGLEPSFEQWEQEETRALDKAFAAWTEEHRCAVAGERARILQELRSQARSELEAWKGQERAALLQDAGRATAAADSDKEIFRQELCKQMQLLRSADARAAAAETECEELRKRAQRAEAALRAERVASVARAQTRPVFQSVRGERLTKRVRVEHHPCLQGYVGDLCTKINRALEDGKITQRQAHKCHEIRMEGNRAAHERQGCFGTQVGPGEQDPLSEPTDPGAWDPGSDYGGEYGEESDCDSCDSCDSRFGV</sequence>
<feature type="compositionally biased region" description="Low complexity" evidence="2">
    <location>
        <begin position="193"/>
        <end position="204"/>
    </location>
</feature>
<reference evidence="4" key="1">
    <citation type="submission" date="2021-02" db="EMBL/GenBank/DDBJ databases">
        <authorList>
            <person name="Dougan E. K."/>
            <person name="Rhodes N."/>
            <person name="Thang M."/>
            <person name="Chan C."/>
        </authorList>
    </citation>
    <scope>NUCLEOTIDE SEQUENCE</scope>
</reference>
<protein>
    <recommendedName>
        <fullName evidence="3">DUF4145 domain-containing protein</fullName>
    </recommendedName>
</protein>
<proteinExistence type="predicted"/>
<dbReference type="EMBL" id="CAJNNW010025940">
    <property type="protein sequence ID" value="CAE8681248.1"/>
    <property type="molecule type" value="Genomic_DNA"/>
</dbReference>
<feature type="compositionally biased region" description="Polar residues" evidence="2">
    <location>
        <begin position="160"/>
        <end position="171"/>
    </location>
</feature>
<dbReference type="AlphaFoldDB" id="A0A813JGH2"/>
<evidence type="ECO:0000313" key="4">
    <source>
        <dbReference type="EMBL" id="CAE8681248.1"/>
    </source>
</evidence>
<keyword evidence="1" id="KW-0175">Coiled coil</keyword>
<dbReference type="Pfam" id="PF13643">
    <property type="entry name" value="DUF4145"/>
    <property type="match status" value="1"/>
</dbReference>
<comment type="caution">
    <text evidence="4">The sequence shown here is derived from an EMBL/GenBank/DDBJ whole genome shotgun (WGS) entry which is preliminary data.</text>
</comment>
<accession>A0A813JGH2</accession>
<feature type="compositionally biased region" description="Acidic residues" evidence="2">
    <location>
        <begin position="573"/>
        <end position="583"/>
    </location>
</feature>
<dbReference type="Proteomes" id="UP000626109">
    <property type="component" value="Unassembled WGS sequence"/>
</dbReference>
<dbReference type="InterPro" id="IPR025285">
    <property type="entry name" value="DUF4145"/>
</dbReference>
<name>A0A813JGH2_POLGL</name>
<organism evidence="4 5">
    <name type="scientific">Polarella glacialis</name>
    <name type="common">Dinoflagellate</name>
    <dbReference type="NCBI Taxonomy" id="89957"/>
    <lineage>
        <taxon>Eukaryota</taxon>
        <taxon>Sar</taxon>
        <taxon>Alveolata</taxon>
        <taxon>Dinophyceae</taxon>
        <taxon>Suessiales</taxon>
        <taxon>Suessiaceae</taxon>
        <taxon>Polarella</taxon>
    </lineage>
</organism>
<evidence type="ECO:0000313" key="5">
    <source>
        <dbReference type="Proteomes" id="UP000626109"/>
    </source>
</evidence>
<feature type="region of interest" description="Disordered" evidence="2">
    <location>
        <begin position="540"/>
        <end position="591"/>
    </location>
</feature>
<feature type="region of interest" description="Disordered" evidence="2">
    <location>
        <begin position="140"/>
        <end position="204"/>
    </location>
</feature>
<evidence type="ECO:0000259" key="3">
    <source>
        <dbReference type="Pfam" id="PF13643"/>
    </source>
</evidence>
<feature type="domain" description="DUF4145" evidence="3">
    <location>
        <begin position="494"/>
        <end position="537"/>
    </location>
</feature>